<dbReference type="EMBL" id="FMYF01000010">
    <property type="protein sequence ID" value="SDB93983.1"/>
    <property type="molecule type" value="Genomic_DNA"/>
</dbReference>
<gene>
    <name evidence="1" type="ORF">GA0111570_11093</name>
</gene>
<accession>A0A1G6HIL1</accession>
<dbReference type="STRING" id="1577474.GA0111570_11093"/>
<evidence type="ECO:0000313" key="2">
    <source>
        <dbReference type="Proteomes" id="UP000199086"/>
    </source>
</evidence>
<proteinExistence type="predicted"/>
<reference evidence="1 2" key="1">
    <citation type="submission" date="2016-06" db="EMBL/GenBank/DDBJ databases">
        <authorList>
            <person name="Olsen C.W."/>
            <person name="Carey S."/>
            <person name="Hinshaw L."/>
            <person name="Karasin A.I."/>
        </authorList>
    </citation>
    <scope>NUCLEOTIDE SEQUENCE [LARGE SCALE GENOMIC DNA]</scope>
    <source>
        <strain evidence="1 2">LZ-22</strain>
    </source>
</reference>
<evidence type="ECO:0000313" key="1">
    <source>
        <dbReference type="EMBL" id="SDB93983.1"/>
    </source>
</evidence>
<keyword evidence="2" id="KW-1185">Reference proteome</keyword>
<protein>
    <recommendedName>
        <fullName evidence="3">DUF222 domain-containing protein</fullName>
    </recommendedName>
</protein>
<sequence length="480" mass="51707">MGDTLAWVDPSAPPPGSDAATCDQLSALCSLRTAAEARELVLIAHLCDTAPAPTGPPVPGQARLVPGGADGTPRIPEFLHLEVGPLLGLTPYSARRLVSDTLDLRHRHPRTWQAVLAGRVRVGLARRAAALCAAAGLRRDQARAVDDAVAERLPALSFGRGVALVEAEIIRADPQAQRRREEAARRQRFVRLGRQDTSGTRMLFARLPAADAIHVRAMVERLSGILADLGDTRSQGERDARALGVMATPARAVALLAGAAAAAAPGPAGEGDPDAGMRAPWSAPEALREVADLLPTTDLDRLAPPTPLYVHANAAHLGPDDLARVEGGGAILLDRLRELLADSKVRLTQVIDCRDTTAVDAYEVPPAMREQLNLTEPVEVFPWSVRRSRGLDADHCRPYVRGRPGQTRITNLGPLTRPVHRAKTHAGFRLTTLGGVRLWRTPIGRRYTVSRDGTRRWSQYTSDLEALVGHRLSRRPSADP</sequence>
<dbReference type="AlphaFoldDB" id="A0A1G6HIL1"/>
<dbReference type="Proteomes" id="UP000199086">
    <property type="component" value="Unassembled WGS sequence"/>
</dbReference>
<organism evidence="1 2">
    <name type="scientific">Raineyella antarctica</name>
    <dbReference type="NCBI Taxonomy" id="1577474"/>
    <lineage>
        <taxon>Bacteria</taxon>
        <taxon>Bacillati</taxon>
        <taxon>Actinomycetota</taxon>
        <taxon>Actinomycetes</taxon>
        <taxon>Propionibacteriales</taxon>
        <taxon>Propionibacteriaceae</taxon>
        <taxon>Raineyella</taxon>
    </lineage>
</organism>
<evidence type="ECO:0008006" key="3">
    <source>
        <dbReference type="Google" id="ProtNLM"/>
    </source>
</evidence>
<name>A0A1G6HIL1_9ACTN</name>